<evidence type="ECO:0000313" key="3">
    <source>
        <dbReference type="Proteomes" id="UP000637720"/>
    </source>
</evidence>
<feature type="domain" description="LysR substrate-binding" evidence="1">
    <location>
        <begin position="1"/>
        <end position="61"/>
    </location>
</feature>
<dbReference type="Pfam" id="PF03466">
    <property type="entry name" value="LysR_substrate"/>
    <property type="match status" value="1"/>
</dbReference>
<accession>A0A8J3B3G5</accession>
<dbReference type="InterPro" id="IPR005119">
    <property type="entry name" value="LysR_subst-bd"/>
</dbReference>
<dbReference type="SUPFAM" id="SSF53850">
    <property type="entry name" value="Periplasmic binding protein-like II"/>
    <property type="match status" value="1"/>
</dbReference>
<name>A0A8J3B3G5_9BACI</name>
<reference evidence="2" key="1">
    <citation type="journal article" date="2014" name="Int. J. Syst. Evol. Microbiol.">
        <title>Complete genome sequence of Corynebacterium casei LMG S-19264T (=DSM 44701T), isolated from a smear-ripened cheese.</title>
        <authorList>
            <consortium name="US DOE Joint Genome Institute (JGI-PGF)"/>
            <person name="Walter F."/>
            <person name="Albersmeier A."/>
            <person name="Kalinowski J."/>
            <person name="Ruckert C."/>
        </authorList>
    </citation>
    <scope>NUCLEOTIDE SEQUENCE</scope>
    <source>
        <strain evidence="2">JCM 14719</strain>
    </source>
</reference>
<dbReference type="EMBL" id="BMOF01000002">
    <property type="protein sequence ID" value="GGJ91693.1"/>
    <property type="molecule type" value="Genomic_DNA"/>
</dbReference>
<dbReference type="Proteomes" id="UP000637720">
    <property type="component" value="Unassembled WGS sequence"/>
</dbReference>
<proteinExistence type="predicted"/>
<evidence type="ECO:0000313" key="2">
    <source>
        <dbReference type="EMBL" id="GGJ91693.1"/>
    </source>
</evidence>
<sequence length="75" mass="8004">MAGMGVAVLPAVAVAEEVSGGQLVALPWCGLDLSVVTQLAWHKDKWLSPALRAFLQVTREMMCGVEPPSREDRAG</sequence>
<gene>
    <name evidence="2" type="ORF">GCM10007043_01780</name>
</gene>
<keyword evidence="3" id="KW-1185">Reference proteome</keyword>
<organism evidence="2 3">
    <name type="scientific">Calditerricola satsumensis</name>
    <dbReference type="NCBI Taxonomy" id="373054"/>
    <lineage>
        <taxon>Bacteria</taxon>
        <taxon>Bacillati</taxon>
        <taxon>Bacillota</taxon>
        <taxon>Bacilli</taxon>
        <taxon>Bacillales</taxon>
        <taxon>Bacillaceae</taxon>
        <taxon>Calditerricola</taxon>
    </lineage>
</organism>
<evidence type="ECO:0000259" key="1">
    <source>
        <dbReference type="Pfam" id="PF03466"/>
    </source>
</evidence>
<dbReference type="AlphaFoldDB" id="A0A8J3B3G5"/>
<protein>
    <recommendedName>
        <fullName evidence="1">LysR substrate-binding domain-containing protein</fullName>
    </recommendedName>
</protein>
<dbReference type="Gene3D" id="3.40.190.290">
    <property type="match status" value="1"/>
</dbReference>
<reference evidence="2" key="2">
    <citation type="submission" date="2020-09" db="EMBL/GenBank/DDBJ databases">
        <authorList>
            <person name="Sun Q."/>
            <person name="Ohkuma M."/>
        </authorList>
    </citation>
    <scope>NUCLEOTIDE SEQUENCE</scope>
    <source>
        <strain evidence="2">JCM 14719</strain>
    </source>
</reference>
<comment type="caution">
    <text evidence="2">The sequence shown here is derived from an EMBL/GenBank/DDBJ whole genome shotgun (WGS) entry which is preliminary data.</text>
</comment>